<accession>A0AAD3CHU4</accession>
<proteinExistence type="predicted"/>
<evidence type="ECO:0000313" key="1">
    <source>
        <dbReference type="EMBL" id="GFH45909.1"/>
    </source>
</evidence>
<evidence type="ECO:0000313" key="2">
    <source>
        <dbReference type="Proteomes" id="UP001054902"/>
    </source>
</evidence>
<gene>
    <name evidence="1" type="ORF">CTEN210_02383</name>
</gene>
<dbReference type="SUPFAM" id="SSF56219">
    <property type="entry name" value="DNase I-like"/>
    <property type="match status" value="1"/>
</dbReference>
<evidence type="ECO:0008006" key="3">
    <source>
        <dbReference type="Google" id="ProtNLM"/>
    </source>
</evidence>
<reference evidence="1 2" key="1">
    <citation type="journal article" date="2021" name="Sci. Rep.">
        <title>The genome of the diatom Chaetoceros tenuissimus carries an ancient integrated fragment of an extant virus.</title>
        <authorList>
            <person name="Hongo Y."/>
            <person name="Kimura K."/>
            <person name="Takaki Y."/>
            <person name="Yoshida Y."/>
            <person name="Baba S."/>
            <person name="Kobayashi G."/>
            <person name="Nagasaki K."/>
            <person name="Hano T."/>
            <person name="Tomaru Y."/>
        </authorList>
    </citation>
    <scope>NUCLEOTIDE SEQUENCE [LARGE SCALE GENOMIC DNA]</scope>
    <source>
        <strain evidence="1 2">NIES-3715</strain>
    </source>
</reference>
<organism evidence="1 2">
    <name type="scientific">Chaetoceros tenuissimus</name>
    <dbReference type="NCBI Taxonomy" id="426638"/>
    <lineage>
        <taxon>Eukaryota</taxon>
        <taxon>Sar</taxon>
        <taxon>Stramenopiles</taxon>
        <taxon>Ochrophyta</taxon>
        <taxon>Bacillariophyta</taxon>
        <taxon>Coscinodiscophyceae</taxon>
        <taxon>Chaetocerotophycidae</taxon>
        <taxon>Chaetocerotales</taxon>
        <taxon>Chaetocerotaceae</taxon>
        <taxon>Chaetoceros</taxon>
    </lineage>
</organism>
<dbReference type="AlphaFoldDB" id="A0AAD3CHU4"/>
<sequence length="397" mass="46292">MGEFTEQEWEQIFSEMEANPDLYGLPERVPGSILLASFNIRKLGNPDKRSAMTWKFLGEAIRNFDIIAVQECMDDMDGLLRLMKELEGFKFISSDKTGVFPGDNGLAERLVFIYRIATVELGEVISDITYDRSKVSQLIHDNMDSLIEAKEKYDRALTDYERKRRRTKPKFDLPIFLSFIRQPFCSSFKAGIGYEDYEPYCFMAINAHLIFGSKKDRWREFEALMTWIKGRVENREKMYHPSFILLGDLNLDFDDPDKDIKKMENLMKKLDVESMKEVHVNFPFLDPHPTESEHFTSNIRLSQRYDQIGLFFHDNDGLGKGFPTHKENKSCGQDKQGPDYGVFNFTELFAKALTGESFSMKSSVKQRVFARRYEHEVSDHMPIWLRLKLKKRTSSSS</sequence>
<dbReference type="Proteomes" id="UP001054902">
    <property type="component" value="Unassembled WGS sequence"/>
</dbReference>
<dbReference type="Gene3D" id="3.60.10.10">
    <property type="entry name" value="Endonuclease/exonuclease/phosphatase"/>
    <property type="match status" value="1"/>
</dbReference>
<protein>
    <recommendedName>
        <fullName evidence="3">Endonuclease/exonuclease/phosphatase</fullName>
    </recommendedName>
</protein>
<comment type="caution">
    <text evidence="1">The sequence shown here is derived from an EMBL/GenBank/DDBJ whole genome shotgun (WGS) entry which is preliminary data.</text>
</comment>
<name>A0AAD3CHU4_9STRA</name>
<dbReference type="EMBL" id="BLLK01000022">
    <property type="protein sequence ID" value="GFH45909.1"/>
    <property type="molecule type" value="Genomic_DNA"/>
</dbReference>
<dbReference type="InterPro" id="IPR036691">
    <property type="entry name" value="Endo/exonu/phosph_ase_sf"/>
</dbReference>
<keyword evidence="2" id="KW-1185">Reference proteome</keyword>